<proteinExistence type="predicted"/>
<organism evidence="1 2">
    <name type="scientific">Paraflavisolibacter caeni</name>
    <dbReference type="NCBI Taxonomy" id="2982496"/>
    <lineage>
        <taxon>Bacteria</taxon>
        <taxon>Pseudomonadati</taxon>
        <taxon>Bacteroidota</taxon>
        <taxon>Chitinophagia</taxon>
        <taxon>Chitinophagales</taxon>
        <taxon>Chitinophagaceae</taxon>
        <taxon>Paraflavisolibacter</taxon>
    </lineage>
</organism>
<evidence type="ECO:0000313" key="1">
    <source>
        <dbReference type="EMBL" id="MCU7548538.1"/>
    </source>
</evidence>
<reference evidence="1" key="1">
    <citation type="submission" date="2022-09" db="EMBL/GenBank/DDBJ databases">
        <authorList>
            <person name="Yuan C."/>
            <person name="Ke Z."/>
        </authorList>
    </citation>
    <scope>NUCLEOTIDE SEQUENCE</scope>
    <source>
        <strain evidence="1">LB-8</strain>
    </source>
</reference>
<dbReference type="InterPro" id="IPR019853">
    <property type="entry name" value="GldB-like"/>
</dbReference>
<sequence length="334" mass="38237">MTRCLIIAIIILFSSCNSGKNKPDVSNIKTDVEIERFEKSFFTLDTNNLAKGMAGLRNAFPRFYPVFFQNVLLINPMDTANFPIIRQVISSYKGIYDSLQKKYKDLDWLGEDLENNFRYVKYYYPQYHLPKVITFIGTLDAPGAVLAPEYLGIGLQQYGGKTFSVYQDPAVQQLYPAYISRRFDKEYITANCMKAIADDIYPDKSAGKPFIEQMIEKGKSWYLLDKFLPDAPDSVKTGYTKRQLDWVEENEGNIWGYIVKNENLYTIEPATIQTYLGEAPFTQGMSEASPGNIGQWVGWRIVQQYAGKNKDLSLQQILQAEPKTILEGAKYRPK</sequence>
<dbReference type="EMBL" id="JAOTIF010000002">
    <property type="protein sequence ID" value="MCU7548538.1"/>
    <property type="molecule type" value="Genomic_DNA"/>
</dbReference>
<protein>
    <recommendedName>
        <fullName evidence="3">Gliding motility lipoprotein GldB</fullName>
    </recommendedName>
</protein>
<keyword evidence="2" id="KW-1185">Reference proteome</keyword>
<reference evidence="1" key="2">
    <citation type="submission" date="2023-04" db="EMBL/GenBank/DDBJ databases">
        <title>Paracnuella aquatica gen. nov., sp. nov., a member of the family Chitinophagaceae isolated from a hot spring.</title>
        <authorList>
            <person name="Wang C."/>
        </authorList>
    </citation>
    <scope>NUCLEOTIDE SEQUENCE</scope>
    <source>
        <strain evidence="1">LB-8</strain>
    </source>
</reference>
<dbReference type="Proteomes" id="UP001155483">
    <property type="component" value="Unassembled WGS sequence"/>
</dbReference>
<comment type="caution">
    <text evidence="1">The sequence shown here is derived from an EMBL/GenBank/DDBJ whole genome shotgun (WGS) entry which is preliminary data.</text>
</comment>
<evidence type="ECO:0000313" key="2">
    <source>
        <dbReference type="Proteomes" id="UP001155483"/>
    </source>
</evidence>
<accession>A0A9X2XVM3</accession>
<name>A0A9X2XVM3_9BACT</name>
<dbReference type="AlphaFoldDB" id="A0A9X2XVM3"/>
<gene>
    <name evidence="1" type="ORF">OCK74_05390</name>
</gene>
<evidence type="ECO:0008006" key="3">
    <source>
        <dbReference type="Google" id="ProtNLM"/>
    </source>
</evidence>
<dbReference type="PROSITE" id="PS51257">
    <property type="entry name" value="PROKAR_LIPOPROTEIN"/>
    <property type="match status" value="1"/>
</dbReference>
<dbReference type="Pfam" id="PF25594">
    <property type="entry name" value="GldB_lipo"/>
    <property type="match status" value="1"/>
</dbReference>
<dbReference type="RefSeq" id="WP_279295985.1">
    <property type="nucleotide sequence ID" value="NZ_JAOTIF010000002.1"/>
</dbReference>